<gene>
    <name evidence="1" type="ORF">BG910_11070</name>
</gene>
<dbReference type="Proteomes" id="UP000198238">
    <property type="component" value="Chromosome"/>
</dbReference>
<keyword evidence="2" id="KW-1185">Reference proteome</keyword>
<sequence length="160" mass="18675">MCDKSLLRVREPEAVAMEIAATEKAVYELVANARHFLEQSRQMGLVRRLAYRTIAVAHPNLPEYPRKEFHIPSICWAEYEGKKRTDITDWAKIAVYLDKANASYDERLLHIRVHLTMRQFHSEGRRLYEILKTDYALVQEIQQMSESQNIPVAAICLPYL</sequence>
<organism evidence="1 2">
    <name type="scientific">Neisseria chenwenguii</name>
    <dbReference type="NCBI Taxonomy" id="1853278"/>
    <lineage>
        <taxon>Bacteria</taxon>
        <taxon>Pseudomonadati</taxon>
        <taxon>Pseudomonadota</taxon>
        <taxon>Betaproteobacteria</taxon>
        <taxon>Neisseriales</taxon>
        <taxon>Neisseriaceae</taxon>
        <taxon>Neisseria</taxon>
    </lineage>
</organism>
<dbReference type="AlphaFoldDB" id="A0A220S3W3"/>
<dbReference type="KEGG" id="nei:BG910_11070"/>
<name>A0A220S3W3_9NEIS</name>
<proteinExistence type="predicted"/>
<protein>
    <submittedName>
        <fullName evidence="1">Uncharacterized protein</fullName>
    </submittedName>
</protein>
<evidence type="ECO:0000313" key="2">
    <source>
        <dbReference type="Proteomes" id="UP000198238"/>
    </source>
</evidence>
<reference evidence="1 2" key="1">
    <citation type="submission" date="2017-06" db="EMBL/GenBank/DDBJ databases">
        <title>Neisseria chenwenguii sp. nov., isolated from the intestinal contents of Tibetan Plateau Pika in Yushu, Qinghai Province, China.</title>
        <authorList>
            <person name="Zhang G."/>
        </authorList>
    </citation>
    <scope>NUCLEOTIDE SEQUENCE [LARGE SCALE GENOMIC DNA]</scope>
    <source>
        <strain evidence="1 2">10023</strain>
    </source>
</reference>
<accession>A0A220S3W3</accession>
<dbReference type="EMBL" id="CP022278">
    <property type="protein sequence ID" value="ASK28199.1"/>
    <property type="molecule type" value="Genomic_DNA"/>
</dbReference>
<evidence type="ECO:0000313" key="1">
    <source>
        <dbReference type="EMBL" id="ASK28199.1"/>
    </source>
</evidence>